<protein>
    <submittedName>
        <fullName evidence="1">Uncharacterized protein</fullName>
    </submittedName>
</protein>
<dbReference type="RefSeq" id="WP_265581755.1">
    <property type="nucleotide sequence ID" value="NZ_CP036172.1"/>
</dbReference>
<reference evidence="1" key="1">
    <citation type="journal article" date="2001" name="Int. J. Syst. Evol. Microbiol.">
        <title>Methanofollis aquaemaris sp. nov., a methanogen isolated from an aquaculture fish pond.</title>
        <authorList>
            <person name="Lai M.C."/>
            <person name="Chen S.C."/>
        </authorList>
    </citation>
    <scope>NUCLEOTIDE SEQUENCE</scope>
    <source>
        <strain evidence="1">N2F9704</strain>
    </source>
</reference>
<sequence>MMAYSPKYPLSPVSYHMAVVLLTLTRNAGGPVGLRLNLVDELWSDIASKLDGIKSEAARKEVSDVLNAQLKQIIYLRENYESAIDLSPYTFGKRGEFEKELSKIRTELVSLIENHGLVDKADMAEATMTSPIQRKTQ</sequence>
<reference evidence="1" key="2">
    <citation type="submission" date="2019-02" db="EMBL/GenBank/DDBJ databases">
        <authorList>
            <person name="Chen S.-C."/>
            <person name="Chien H.-H."/>
            <person name="Lai M.-C."/>
        </authorList>
    </citation>
    <scope>NUCLEOTIDE SEQUENCE</scope>
    <source>
        <strain evidence="1">N2F9704</strain>
    </source>
</reference>
<organism evidence="1 2">
    <name type="scientific">Methanofollis aquaemaris</name>
    <dbReference type="NCBI Taxonomy" id="126734"/>
    <lineage>
        <taxon>Archaea</taxon>
        <taxon>Methanobacteriati</taxon>
        <taxon>Methanobacteriota</taxon>
        <taxon>Stenosarchaea group</taxon>
        <taxon>Methanomicrobia</taxon>
        <taxon>Methanomicrobiales</taxon>
        <taxon>Methanomicrobiaceae</taxon>
        <taxon>Methanofollis</taxon>
    </lineage>
</organism>
<proteinExistence type="predicted"/>
<evidence type="ECO:0000313" key="1">
    <source>
        <dbReference type="EMBL" id="QSZ66416.1"/>
    </source>
</evidence>
<dbReference type="AlphaFoldDB" id="A0A8A3S454"/>
<accession>A0A8A3S454</accession>
<name>A0A8A3S454_9EURY</name>
<dbReference type="GeneID" id="76423163"/>
<dbReference type="Proteomes" id="UP001042704">
    <property type="component" value="Chromosome"/>
</dbReference>
<dbReference type="EMBL" id="CP036172">
    <property type="protein sequence ID" value="QSZ66416.1"/>
    <property type="molecule type" value="Genomic_DNA"/>
</dbReference>
<dbReference type="KEGG" id="maqe:RJ40_02340"/>
<keyword evidence="2" id="KW-1185">Reference proteome</keyword>
<evidence type="ECO:0000313" key="2">
    <source>
        <dbReference type="Proteomes" id="UP001042704"/>
    </source>
</evidence>
<gene>
    <name evidence="1" type="ORF">RJ40_02340</name>
</gene>